<keyword evidence="3" id="KW-1185">Reference proteome</keyword>
<dbReference type="GO" id="GO:0031032">
    <property type="term" value="P:actomyosin structure organization"/>
    <property type="evidence" value="ECO:0007669"/>
    <property type="project" value="TreeGrafter"/>
</dbReference>
<dbReference type="PRINTS" id="PR00935">
    <property type="entry name" value="BAND41"/>
</dbReference>
<dbReference type="PANTHER" id="PTHR23280:SF25">
    <property type="entry name" value="MOESIN_EZRIN_RADIXIN HOMOLOG 1"/>
    <property type="match status" value="1"/>
</dbReference>
<name>A0A922I3I0_DERFA</name>
<dbReference type="InterPro" id="IPR019748">
    <property type="entry name" value="FERM_central"/>
</dbReference>
<dbReference type="PANTHER" id="PTHR23280">
    <property type="entry name" value="4.1 G PROTEIN"/>
    <property type="match status" value="1"/>
</dbReference>
<dbReference type="GO" id="GO:0071944">
    <property type="term" value="C:cell periphery"/>
    <property type="evidence" value="ECO:0007669"/>
    <property type="project" value="UniProtKB-ARBA"/>
</dbReference>
<gene>
    <name evidence="2" type="ORF">DERF_005018</name>
</gene>
<dbReference type="InterPro" id="IPR035963">
    <property type="entry name" value="FERM_2"/>
</dbReference>
<dbReference type="PROSITE" id="PS50057">
    <property type="entry name" value="FERM_3"/>
    <property type="match status" value="1"/>
</dbReference>
<protein>
    <recommendedName>
        <fullName evidence="1">FERM domain-containing protein</fullName>
    </recommendedName>
</protein>
<dbReference type="CDD" id="cd14473">
    <property type="entry name" value="FERM_B-lobe"/>
    <property type="match status" value="1"/>
</dbReference>
<dbReference type="InterPro" id="IPR014352">
    <property type="entry name" value="FERM/acyl-CoA-bd_prot_sf"/>
</dbReference>
<dbReference type="AlphaFoldDB" id="A0A922I3I0"/>
<organism evidence="2 3">
    <name type="scientific">Dermatophagoides farinae</name>
    <name type="common">American house dust mite</name>
    <dbReference type="NCBI Taxonomy" id="6954"/>
    <lineage>
        <taxon>Eukaryota</taxon>
        <taxon>Metazoa</taxon>
        <taxon>Ecdysozoa</taxon>
        <taxon>Arthropoda</taxon>
        <taxon>Chelicerata</taxon>
        <taxon>Arachnida</taxon>
        <taxon>Acari</taxon>
        <taxon>Acariformes</taxon>
        <taxon>Sarcoptiformes</taxon>
        <taxon>Astigmata</taxon>
        <taxon>Psoroptidia</taxon>
        <taxon>Analgoidea</taxon>
        <taxon>Pyroglyphidae</taxon>
        <taxon>Dermatophagoidinae</taxon>
        <taxon>Dermatophagoides</taxon>
    </lineage>
</organism>
<evidence type="ECO:0000313" key="2">
    <source>
        <dbReference type="EMBL" id="KAH9521356.1"/>
    </source>
</evidence>
<comment type="caution">
    <text evidence="2">The sequence shown here is derived from an EMBL/GenBank/DDBJ whole genome shotgun (WGS) entry which is preliminary data.</text>
</comment>
<dbReference type="InterPro" id="IPR019749">
    <property type="entry name" value="Band_41_domain"/>
</dbReference>
<dbReference type="GO" id="GO:0048731">
    <property type="term" value="P:system development"/>
    <property type="evidence" value="ECO:0007669"/>
    <property type="project" value="UniProtKB-ARBA"/>
</dbReference>
<feature type="domain" description="FERM" evidence="1">
    <location>
        <begin position="1"/>
        <end position="111"/>
    </location>
</feature>
<dbReference type="Gene3D" id="1.20.80.10">
    <property type="match status" value="1"/>
</dbReference>
<proteinExistence type="predicted"/>
<dbReference type="SUPFAM" id="SSF47031">
    <property type="entry name" value="Second domain of FERM"/>
    <property type="match status" value="1"/>
</dbReference>
<dbReference type="GO" id="GO:0005856">
    <property type="term" value="C:cytoskeleton"/>
    <property type="evidence" value="ECO:0007669"/>
    <property type="project" value="TreeGrafter"/>
</dbReference>
<dbReference type="Proteomes" id="UP000790347">
    <property type="component" value="Unassembled WGS sequence"/>
</dbReference>
<reference evidence="2" key="2">
    <citation type="journal article" date="2022" name="Res Sq">
        <title>Comparative Genomics Reveals Insights into the Divergent Evolution of Astigmatic Mites and Household Pest Adaptations.</title>
        <authorList>
            <person name="Xiong Q."/>
            <person name="Wan A.T.-Y."/>
            <person name="Liu X.-Y."/>
            <person name="Fung C.S.-H."/>
            <person name="Xiao X."/>
            <person name="Malainual N."/>
            <person name="Hou J."/>
            <person name="Wang L."/>
            <person name="Wang M."/>
            <person name="Yang K."/>
            <person name="Cui Y."/>
            <person name="Leung E."/>
            <person name="Nong W."/>
            <person name="Shin S.-K."/>
            <person name="Au S."/>
            <person name="Jeong K.Y."/>
            <person name="Chew F.T."/>
            <person name="Hui J."/>
            <person name="Leung T.F."/>
            <person name="Tungtrongchitr A."/>
            <person name="Zhong N."/>
            <person name="Liu Z."/>
            <person name="Tsui S."/>
        </authorList>
    </citation>
    <scope>NUCLEOTIDE SEQUENCE</scope>
    <source>
        <strain evidence="2">Derf</strain>
        <tissue evidence="2">Whole organism</tissue>
    </source>
</reference>
<dbReference type="InterPro" id="IPR000299">
    <property type="entry name" value="FERM_domain"/>
</dbReference>
<evidence type="ECO:0000313" key="3">
    <source>
        <dbReference type="Proteomes" id="UP000790347"/>
    </source>
</evidence>
<dbReference type="Pfam" id="PF00373">
    <property type="entry name" value="FERM_M"/>
    <property type="match status" value="1"/>
</dbReference>
<accession>A0A922I3I0</accession>
<sequence>MLLRLQAPFRTFFWWLFVECRLVAILSTTILLKQDVLSGKLPCTEEVAATLASFSLQSEFGDCENDEHDLTYVILLTSILLGQCHDHHQTIRINVHLLQQHFHPQMTLMLA</sequence>
<dbReference type="GO" id="GO:0009887">
    <property type="term" value="P:animal organ morphogenesis"/>
    <property type="evidence" value="ECO:0007669"/>
    <property type="project" value="UniProtKB-ARBA"/>
</dbReference>
<reference evidence="2" key="1">
    <citation type="submission" date="2013-05" db="EMBL/GenBank/DDBJ databases">
        <authorList>
            <person name="Yim A.K.Y."/>
            <person name="Chan T.F."/>
            <person name="Ji K.M."/>
            <person name="Liu X.Y."/>
            <person name="Zhou J.W."/>
            <person name="Li R.Q."/>
            <person name="Yang K.Y."/>
            <person name="Li J."/>
            <person name="Li M."/>
            <person name="Law P.T.W."/>
            <person name="Wu Y.L."/>
            <person name="Cai Z.L."/>
            <person name="Qin H."/>
            <person name="Bao Y."/>
            <person name="Leung R.K.K."/>
            <person name="Ng P.K.S."/>
            <person name="Zou J."/>
            <person name="Zhong X.J."/>
            <person name="Ran P.X."/>
            <person name="Zhong N.S."/>
            <person name="Liu Z.G."/>
            <person name="Tsui S.K.W."/>
        </authorList>
    </citation>
    <scope>NUCLEOTIDE SEQUENCE</scope>
    <source>
        <strain evidence="2">Derf</strain>
        <tissue evidence="2">Whole organism</tissue>
    </source>
</reference>
<evidence type="ECO:0000259" key="1">
    <source>
        <dbReference type="PROSITE" id="PS50057"/>
    </source>
</evidence>
<dbReference type="EMBL" id="ASGP02000002">
    <property type="protein sequence ID" value="KAH9521356.1"/>
    <property type="molecule type" value="Genomic_DNA"/>
</dbReference>